<evidence type="ECO:0000256" key="1">
    <source>
        <dbReference type="SAM" id="MobiDB-lite"/>
    </source>
</evidence>
<comment type="caution">
    <text evidence="4">The sequence shown here is derived from an EMBL/GenBank/DDBJ whole genome shotgun (WGS) entry which is preliminary data.</text>
</comment>
<dbReference type="Proteomes" id="UP000681967">
    <property type="component" value="Unassembled WGS sequence"/>
</dbReference>
<dbReference type="EMBL" id="CAJOBH010008121">
    <property type="protein sequence ID" value="CAF4103901.1"/>
    <property type="molecule type" value="Genomic_DNA"/>
</dbReference>
<evidence type="ECO:0000313" key="2">
    <source>
        <dbReference type="EMBL" id="CAF3923463.1"/>
    </source>
</evidence>
<dbReference type="EMBL" id="CAJOBJ010212961">
    <property type="protein sequence ID" value="CAF5015552.1"/>
    <property type="molecule type" value="Genomic_DNA"/>
</dbReference>
<organism evidence="4 5">
    <name type="scientific">Rotaria magnacalcarata</name>
    <dbReference type="NCBI Taxonomy" id="392030"/>
    <lineage>
        <taxon>Eukaryota</taxon>
        <taxon>Metazoa</taxon>
        <taxon>Spiralia</taxon>
        <taxon>Gnathifera</taxon>
        <taxon>Rotifera</taxon>
        <taxon>Eurotatoria</taxon>
        <taxon>Bdelloidea</taxon>
        <taxon>Philodinida</taxon>
        <taxon>Philodinidae</taxon>
        <taxon>Rotaria</taxon>
    </lineage>
</organism>
<reference evidence="4" key="1">
    <citation type="submission" date="2021-02" db="EMBL/GenBank/DDBJ databases">
        <authorList>
            <person name="Nowell W R."/>
        </authorList>
    </citation>
    <scope>NUCLEOTIDE SEQUENCE</scope>
</reference>
<evidence type="ECO:0000313" key="3">
    <source>
        <dbReference type="EMBL" id="CAF4103901.1"/>
    </source>
</evidence>
<evidence type="ECO:0000313" key="5">
    <source>
        <dbReference type="Proteomes" id="UP000681720"/>
    </source>
</evidence>
<dbReference type="EMBL" id="CAJOBI010002316">
    <property type="protein sequence ID" value="CAF3923463.1"/>
    <property type="molecule type" value="Genomic_DNA"/>
</dbReference>
<protein>
    <submittedName>
        <fullName evidence="4">Uncharacterized protein</fullName>
    </submittedName>
</protein>
<sequence>MSISLHYHVPRDKSRQSNGFRSKSQPSTEQRSSIYPPLNPIIAHPMKTYFENILHLTPYRFITPSNSFVNRTRISPSSSIFAQSDRSSHAKTGQPSVVSVYSNHSINVNSFYDNRFVPSKLTLKFRRAGNLVLFAIYWCKFARKKNQQRSVLYQSYLQTVGSTEKYMFDKSKFKIQSVRKTIT</sequence>
<gene>
    <name evidence="3" type="ORF">BYL167_LOCUS19257</name>
    <name evidence="4" type="ORF">GIL414_LOCUS58111</name>
    <name evidence="2" type="ORF">SMN809_LOCUS7796</name>
</gene>
<name>A0A8S3DNE9_9BILA</name>
<proteinExistence type="predicted"/>
<evidence type="ECO:0000313" key="4">
    <source>
        <dbReference type="EMBL" id="CAF5015552.1"/>
    </source>
</evidence>
<dbReference type="Proteomes" id="UP000681720">
    <property type="component" value="Unassembled WGS sequence"/>
</dbReference>
<feature type="region of interest" description="Disordered" evidence="1">
    <location>
        <begin position="1"/>
        <end position="36"/>
    </location>
</feature>
<dbReference type="AlphaFoldDB" id="A0A8S3DNE9"/>
<feature type="compositionally biased region" description="Polar residues" evidence="1">
    <location>
        <begin position="16"/>
        <end position="33"/>
    </location>
</feature>
<dbReference type="Proteomes" id="UP000676336">
    <property type="component" value="Unassembled WGS sequence"/>
</dbReference>
<accession>A0A8S3DNE9</accession>